<keyword evidence="3" id="KW-0539">Nucleus</keyword>
<dbReference type="InterPro" id="IPR024864">
    <property type="entry name" value="Nup54/Nup57/Nup44"/>
</dbReference>
<feature type="domain" description="Nucleoporin Nup54 alpha-helical" evidence="5">
    <location>
        <begin position="65"/>
        <end position="191"/>
    </location>
</feature>
<keyword evidence="7" id="KW-1185">Reference proteome</keyword>
<dbReference type="AlphaFoldDB" id="A0AAU9IMX3"/>
<dbReference type="EMBL" id="CAJZBQ010000003">
    <property type="protein sequence ID" value="CAG9310840.1"/>
    <property type="molecule type" value="Genomic_DNA"/>
</dbReference>
<proteinExistence type="predicted"/>
<dbReference type="Pfam" id="PF13874">
    <property type="entry name" value="Nup54"/>
    <property type="match status" value="1"/>
</dbReference>
<feature type="coiled-coil region" evidence="4">
    <location>
        <begin position="210"/>
        <end position="251"/>
    </location>
</feature>
<dbReference type="GO" id="GO:0006607">
    <property type="term" value="P:NLS-bearing protein import into nucleus"/>
    <property type="evidence" value="ECO:0007669"/>
    <property type="project" value="TreeGrafter"/>
</dbReference>
<protein>
    <recommendedName>
        <fullName evidence="5">Nucleoporin Nup54 alpha-helical domain-containing protein</fullName>
    </recommendedName>
</protein>
<organism evidence="6 7">
    <name type="scientific">Blepharisma stoltei</name>
    <dbReference type="NCBI Taxonomy" id="1481888"/>
    <lineage>
        <taxon>Eukaryota</taxon>
        <taxon>Sar</taxon>
        <taxon>Alveolata</taxon>
        <taxon>Ciliophora</taxon>
        <taxon>Postciliodesmatophora</taxon>
        <taxon>Heterotrichea</taxon>
        <taxon>Heterotrichida</taxon>
        <taxon>Blepharismidae</taxon>
        <taxon>Blepharisma</taxon>
    </lineage>
</organism>
<evidence type="ECO:0000256" key="4">
    <source>
        <dbReference type="SAM" id="Coils"/>
    </source>
</evidence>
<dbReference type="PANTHER" id="PTHR13000">
    <property type="entry name" value="NUCLEOPORIN P54"/>
    <property type="match status" value="1"/>
</dbReference>
<evidence type="ECO:0000313" key="6">
    <source>
        <dbReference type="EMBL" id="CAG9310840.1"/>
    </source>
</evidence>
<sequence>MYSNPESELANELNTIAAAIHPYNPQNRFKVMLYNMAPKNYNIHLLHSNRYQPNEKQEYFMTDGALLNEALTKNPDPEHLYPWQINSCKQLSDRLETDLATTGLFLETLDKMETDLREVEIEMTSKASERLRKIEEGQNKLFTKLCNTRQKLEKFLESKNALQRNSGAELKLWAKIDYINRKLEIKSKLEKLNTNELRSVPALKIPDAKMNDILKLLREQKNSLSELKKNVVADKNRVQKIEENLRKVSRK</sequence>
<evidence type="ECO:0000313" key="7">
    <source>
        <dbReference type="Proteomes" id="UP001162131"/>
    </source>
</evidence>
<evidence type="ECO:0000256" key="2">
    <source>
        <dbReference type="ARBA" id="ARBA00022448"/>
    </source>
</evidence>
<dbReference type="InterPro" id="IPR025712">
    <property type="entry name" value="Nup54_alpha-helical_dom"/>
</dbReference>
<dbReference type="Proteomes" id="UP001162131">
    <property type="component" value="Unassembled WGS sequence"/>
</dbReference>
<name>A0AAU9IMX3_9CILI</name>
<gene>
    <name evidence="6" type="ORF">BSTOLATCC_MIC2554</name>
</gene>
<evidence type="ECO:0000256" key="3">
    <source>
        <dbReference type="ARBA" id="ARBA00023242"/>
    </source>
</evidence>
<keyword evidence="4" id="KW-0175">Coiled coil</keyword>
<dbReference type="GO" id="GO:0006999">
    <property type="term" value="P:nuclear pore organization"/>
    <property type="evidence" value="ECO:0007669"/>
    <property type="project" value="TreeGrafter"/>
</dbReference>
<comment type="subcellular location">
    <subcellularLocation>
        <location evidence="1">Nucleus</location>
    </subcellularLocation>
</comment>
<accession>A0AAU9IMX3</accession>
<dbReference type="GO" id="GO:0017056">
    <property type="term" value="F:structural constituent of nuclear pore"/>
    <property type="evidence" value="ECO:0007669"/>
    <property type="project" value="TreeGrafter"/>
</dbReference>
<dbReference type="PANTHER" id="PTHR13000:SF0">
    <property type="entry name" value="NUCLEOPORIN P54"/>
    <property type="match status" value="1"/>
</dbReference>
<dbReference type="GO" id="GO:0036228">
    <property type="term" value="P:protein localization to nuclear inner membrane"/>
    <property type="evidence" value="ECO:0007669"/>
    <property type="project" value="TreeGrafter"/>
</dbReference>
<evidence type="ECO:0000256" key="1">
    <source>
        <dbReference type="ARBA" id="ARBA00004123"/>
    </source>
</evidence>
<reference evidence="6" key="1">
    <citation type="submission" date="2021-09" db="EMBL/GenBank/DDBJ databases">
        <authorList>
            <consortium name="AG Swart"/>
            <person name="Singh M."/>
            <person name="Singh A."/>
            <person name="Seah K."/>
            <person name="Emmerich C."/>
        </authorList>
    </citation>
    <scope>NUCLEOTIDE SEQUENCE</scope>
    <source>
        <strain evidence="6">ATCC30299</strain>
    </source>
</reference>
<keyword evidence="2" id="KW-0813">Transport</keyword>
<dbReference type="GO" id="GO:0044613">
    <property type="term" value="C:nuclear pore central transport channel"/>
    <property type="evidence" value="ECO:0007669"/>
    <property type="project" value="TreeGrafter"/>
</dbReference>
<comment type="caution">
    <text evidence="6">The sequence shown here is derived from an EMBL/GenBank/DDBJ whole genome shotgun (WGS) entry which is preliminary data.</text>
</comment>
<evidence type="ECO:0000259" key="5">
    <source>
        <dbReference type="Pfam" id="PF13874"/>
    </source>
</evidence>